<keyword evidence="2 3" id="KW-0802">TPR repeat</keyword>
<dbReference type="PROSITE" id="PS50293">
    <property type="entry name" value="TPR_REGION"/>
    <property type="match status" value="2"/>
</dbReference>
<dbReference type="Pfam" id="PF13432">
    <property type="entry name" value="TPR_16"/>
    <property type="match status" value="1"/>
</dbReference>
<evidence type="ECO:0000256" key="2">
    <source>
        <dbReference type="ARBA" id="ARBA00022803"/>
    </source>
</evidence>
<dbReference type="Gene3D" id="1.25.40.10">
    <property type="entry name" value="Tetratricopeptide repeat domain"/>
    <property type="match status" value="1"/>
</dbReference>
<feature type="repeat" description="TPR" evidence="3">
    <location>
        <begin position="106"/>
        <end position="139"/>
    </location>
</feature>
<sequence>MLDQLTSAYEETKNDPSKKEVNIAYDPNEKVYGSSFYFDVERYLMQNCESMQVLVNSHDYIFPNSFSNNEKAIDYYREGDIFMKKNDFEAAAKAYQKAIETDPIFSFAWDNLGLAYRKLEKYDLALDAYKNSLKLEPNGFMPLQNIPVVYEIMKEYDKAIEAYKNITKVYPKNAEADYGVGRIYIFYKNDIPKGLDYMCKAYLMYIETNSPYRVDAEEIINYTFTELKKENKTDIFYKILKENNIQINE</sequence>
<evidence type="ECO:0000313" key="4">
    <source>
        <dbReference type="EMBL" id="SEH69911.1"/>
    </source>
</evidence>
<dbReference type="InterPro" id="IPR011990">
    <property type="entry name" value="TPR-like_helical_dom_sf"/>
</dbReference>
<dbReference type="STRING" id="1159016.SAMN02927937_00927"/>
<dbReference type="RefSeq" id="WP_091096831.1">
    <property type="nucleotide sequence ID" value="NZ_FNXE01000009.1"/>
</dbReference>
<protein>
    <submittedName>
        <fullName evidence="4">Tetratricopeptide repeat-containing protein</fullName>
    </submittedName>
</protein>
<dbReference type="InterPro" id="IPR019734">
    <property type="entry name" value="TPR_rpt"/>
</dbReference>
<keyword evidence="1" id="KW-0677">Repeat</keyword>
<accession>A0A1H6KBK5</accession>
<feature type="repeat" description="TPR" evidence="3">
    <location>
        <begin position="72"/>
        <end position="105"/>
    </location>
</feature>
<dbReference type="Pfam" id="PF07719">
    <property type="entry name" value="TPR_2"/>
    <property type="match status" value="1"/>
</dbReference>
<keyword evidence="5" id="KW-1185">Reference proteome</keyword>
<evidence type="ECO:0000313" key="5">
    <source>
        <dbReference type="Proteomes" id="UP000199634"/>
    </source>
</evidence>
<dbReference type="SMART" id="SM00028">
    <property type="entry name" value="TPR"/>
    <property type="match status" value="3"/>
</dbReference>
<evidence type="ECO:0000256" key="1">
    <source>
        <dbReference type="ARBA" id="ARBA00022737"/>
    </source>
</evidence>
<dbReference type="OrthoDB" id="9811837at2"/>
<evidence type="ECO:0000256" key="3">
    <source>
        <dbReference type="PROSITE-ProRule" id="PRU00339"/>
    </source>
</evidence>
<name>A0A1H6KBK5_9FLAO</name>
<reference evidence="4 5" key="1">
    <citation type="submission" date="2016-10" db="EMBL/GenBank/DDBJ databases">
        <authorList>
            <person name="de Groot N.N."/>
        </authorList>
    </citation>
    <scope>NUCLEOTIDE SEQUENCE [LARGE SCALE GENOMIC DNA]</scope>
    <source>
        <strain evidence="4 5">CGMCC 1.10825</strain>
    </source>
</reference>
<dbReference type="AlphaFoldDB" id="A0A1H6KBK5"/>
<dbReference type="EMBL" id="FNXE01000009">
    <property type="protein sequence ID" value="SEH69911.1"/>
    <property type="molecule type" value="Genomic_DNA"/>
</dbReference>
<dbReference type="PANTHER" id="PTHR44186:SF1">
    <property type="entry name" value="BARDET-BIEDL SYNDROME 4 PROTEIN"/>
    <property type="match status" value="1"/>
</dbReference>
<dbReference type="PROSITE" id="PS50005">
    <property type="entry name" value="TPR"/>
    <property type="match status" value="3"/>
</dbReference>
<dbReference type="InterPro" id="IPR013105">
    <property type="entry name" value="TPR_2"/>
</dbReference>
<dbReference type="SUPFAM" id="SSF48452">
    <property type="entry name" value="TPR-like"/>
    <property type="match status" value="1"/>
</dbReference>
<proteinExistence type="predicted"/>
<gene>
    <name evidence="4" type="ORF">SAMN02927937_00927</name>
</gene>
<dbReference type="Pfam" id="PF00515">
    <property type="entry name" value="TPR_1"/>
    <property type="match status" value="1"/>
</dbReference>
<organism evidence="4 5">
    <name type="scientific">Paenimyroides marinum</name>
    <dbReference type="NCBI Taxonomy" id="1159016"/>
    <lineage>
        <taxon>Bacteria</taxon>
        <taxon>Pseudomonadati</taxon>
        <taxon>Bacteroidota</taxon>
        <taxon>Flavobacteriia</taxon>
        <taxon>Flavobacteriales</taxon>
        <taxon>Flavobacteriaceae</taxon>
        <taxon>Paenimyroides</taxon>
    </lineage>
</organism>
<feature type="repeat" description="TPR" evidence="3">
    <location>
        <begin position="140"/>
        <end position="173"/>
    </location>
</feature>
<dbReference type="Proteomes" id="UP000199634">
    <property type="component" value="Unassembled WGS sequence"/>
</dbReference>
<dbReference type="PANTHER" id="PTHR44186">
    <property type="match status" value="1"/>
</dbReference>